<reference evidence="2" key="1">
    <citation type="submission" date="2017-01" db="EMBL/GenBank/DDBJ databases">
        <title>Comparative genomics of anhydrobiosis in the tardigrade Hypsibius dujardini.</title>
        <authorList>
            <person name="Yoshida Y."/>
            <person name="Koutsovoulos G."/>
            <person name="Laetsch D."/>
            <person name="Stevens L."/>
            <person name="Kumar S."/>
            <person name="Horikawa D."/>
            <person name="Ishino K."/>
            <person name="Komine S."/>
            <person name="Tomita M."/>
            <person name="Blaxter M."/>
            <person name="Arakawa K."/>
        </authorList>
    </citation>
    <scope>NUCLEOTIDE SEQUENCE [LARGE SCALE GENOMIC DNA]</scope>
    <source>
        <strain evidence="2">Z151</strain>
    </source>
</reference>
<name>A0A1W0XEG7_HYPEX</name>
<keyword evidence="2" id="KW-1185">Reference proteome</keyword>
<proteinExistence type="predicted"/>
<evidence type="ECO:0000313" key="2">
    <source>
        <dbReference type="Proteomes" id="UP000192578"/>
    </source>
</evidence>
<accession>A0A1W0XEG7</accession>
<evidence type="ECO:0000313" key="1">
    <source>
        <dbReference type="EMBL" id="OQV25880.1"/>
    </source>
</evidence>
<comment type="caution">
    <text evidence="1">The sequence shown here is derived from an EMBL/GenBank/DDBJ whole genome shotgun (WGS) entry which is preliminary data.</text>
</comment>
<organism evidence="1 2">
    <name type="scientific">Hypsibius exemplaris</name>
    <name type="common">Freshwater tardigrade</name>
    <dbReference type="NCBI Taxonomy" id="2072580"/>
    <lineage>
        <taxon>Eukaryota</taxon>
        <taxon>Metazoa</taxon>
        <taxon>Ecdysozoa</taxon>
        <taxon>Tardigrada</taxon>
        <taxon>Eutardigrada</taxon>
        <taxon>Parachela</taxon>
        <taxon>Hypsibioidea</taxon>
        <taxon>Hypsibiidae</taxon>
        <taxon>Hypsibius</taxon>
    </lineage>
</organism>
<dbReference type="EMBL" id="MTYJ01000001">
    <property type="protein sequence ID" value="OQV25880.1"/>
    <property type="molecule type" value="Genomic_DNA"/>
</dbReference>
<dbReference type="AlphaFoldDB" id="A0A1W0XEG7"/>
<dbReference type="Proteomes" id="UP000192578">
    <property type="component" value="Unassembled WGS sequence"/>
</dbReference>
<protein>
    <submittedName>
        <fullName evidence="1">Uncharacterized protein</fullName>
    </submittedName>
</protein>
<sequence>MRTAQSSTSPLSRFRSRELWTVLEVQRFLLLGLLYIDNDLITHLQPAWIRKDIYALKDEEIKLRILEGLARKA</sequence>
<gene>
    <name evidence="1" type="ORF">BV898_00029</name>
</gene>